<dbReference type="Proteomes" id="UP000189229">
    <property type="component" value="Unassembled WGS sequence"/>
</dbReference>
<gene>
    <name evidence="1" type="ORF">BZL30_9402</name>
</gene>
<dbReference type="AlphaFoldDB" id="A0A1V3W9Z3"/>
<evidence type="ECO:0000313" key="2">
    <source>
        <dbReference type="Proteomes" id="UP000189229"/>
    </source>
</evidence>
<comment type="caution">
    <text evidence="1">The sequence shown here is derived from an EMBL/GenBank/DDBJ whole genome shotgun (WGS) entry which is preliminary data.</text>
</comment>
<evidence type="ECO:0000313" key="1">
    <source>
        <dbReference type="EMBL" id="OOK63760.1"/>
    </source>
</evidence>
<reference evidence="1 2" key="1">
    <citation type="submission" date="2017-02" db="EMBL/GenBank/DDBJ databases">
        <title>Complete genome sequences of Mycobacterium kansasii strains isolated from rhesus macaques.</title>
        <authorList>
            <person name="Panda A."/>
            <person name="Nagaraj S."/>
            <person name="Zhao X."/>
            <person name="Tettelin H."/>
            <person name="Detolla L.J."/>
        </authorList>
    </citation>
    <scope>NUCLEOTIDE SEQUENCE [LARGE SCALE GENOMIC DNA]</scope>
    <source>
        <strain evidence="1 2">11-3813</strain>
    </source>
</reference>
<dbReference type="EMBL" id="MVBM01000016">
    <property type="protein sequence ID" value="OOK63760.1"/>
    <property type="molecule type" value="Genomic_DNA"/>
</dbReference>
<sequence>MSNGRFVSRPAIDEVPGCYAAATGGPRGRRIAEVKRIRWRHFSWNP</sequence>
<name>A0A1V3W9Z3_MYCKA</name>
<protein>
    <submittedName>
        <fullName evidence="1">Uncharacterized protein</fullName>
    </submittedName>
</protein>
<accession>A0A1V3W9Z3</accession>
<proteinExistence type="predicted"/>
<organism evidence="1 2">
    <name type="scientific">Mycobacterium kansasii</name>
    <dbReference type="NCBI Taxonomy" id="1768"/>
    <lineage>
        <taxon>Bacteria</taxon>
        <taxon>Bacillati</taxon>
        <taxon>Actinomycetota</taxon>
        <taxon>Actinomycetes</taxon>
        <taxon>Mycobacteriales</taxon>
        <taxon>Mycobacteriaceae</taxon>
        <taxon>Mycobacterium</taxon>
    </lineage>
</organism>